<keyword evidence="3 5" id="KW-1133">Transmembrane helix</keyword>
<evidence type="ECO:0000256" key="5">
    <source>
        <dbReference type="SAM" id="Phobius"/>
    </source>
</evidence>
<comment type="subcellular location">
    <subcellularLocation>
        <location evidence="1">Membrane</location>
        <topology evidence="1">Multi-pass membrane protein</topology>
    </subcellularLocation>
</comment>
<dbReference type="PROSITE" id="PS50850">
    <property type="entry name" value="MFS"/>
    <property type="match status" value="1"/>
</dbReference>
<organism evidence="7">
    <name type="scientific">Hydra vulgaris</name>
    <name type="common">Hydra</name>
    <name type="synonym">Hydra attenuata</name>
    <dbReference type="NCBI Taxonomy" id="6087"/>
    <lineage>
        <taxon>Eukaryota</taxon>
        <taxon>Metazoa</taxon>
        <taxon>Cnidaria</taxon>
        <taxon>Hydrozoa</taxon>
        <taxon>Hydroidolina</taxon>
        <taxon>Anthoathecata</taxon>
        <taxon>Aplanulata</taxon>
        <taxon>Hydridae</taxon>
        <taxon>Hydra</taxon>
    </lineage>
</organism>
<dbReference type="GO" id="GO:0022857">
    <property type="term" value="F:transmembrane transporter activity"/>
    <property type="evidence" value="ECO:0007669"/>
    <property type="project" value="InterPro"/>
</dbReference>
<feature type="transmembrane region" description="Helical" evidence="5">
    <location>
        <begin position="89"/>
        <end position="115"/>
    </location>
</feature>
<evidence type="ECO:0000313" key="7">
    <source>
        <dbReference type="EMBL" id="CDG68205.1"/>
    </source>
</evidence>
<evidence type="ECO:0000256" key="2">
    <source>
        <dbReference type="ARBA" id="ARBA00022692"/>
    </source>
</evidence>
<dbReference type="Pfam" id="PF07690">
    <property type="entry name" value="MFS_1"/>
    <property type="match status" value="1"/>
</dbReference>
<dbReference type="GO" id="GO:0005635">
    <property type="term" value="C:nuclear envelope"/>
    <property type="evidence" value="ECO:0007669"/>
    <property type="project" value="TreeGrafter"/>
</dbReference>
<feature type="transmembrane region" description="Helical" evidence="5">
    <location>
        <begin position="59"/>
        <end position="77"/>
    </location>
</feature>
<dbReference type="GO" id="GO:0016020">
    <property type="term" value="C:membrane"/>
    <property type="evidence" value="ECO:0007669"/>
    <property type="project" value="UniProtKB-SubCell"/>
</dbReference>
<dbReference type="PANTHER" id="PTHR24002">
    <property type="entry name" value="SOLUTE CARRIER FAMILY 22 MEMBER 18"/>
    <property type="match status" value="1"/>
</dbReference>
<feature type="transmembrane region" description="Helical" evidence="5">
    <location>
        <begin position="150"/>
        <end position="168"/>
    </location>
</feature>
<gene>
    <name evidence="7" type="primary">SLC22A18</name>
</gene>
<keyword evidence="2 5" id="KW-0812">Transmembrane</keyword>
<dbReference type="CDD" id="cd17331">
    <property type="entry name" value="MFS_SLC22A18"/>
    <property type="match status" value="1"/>
</dbReference>
<dbReference type="EMBL" id="HAAD01001973">
    <property type="protein sequence ID" value="CDG68205.1"/>
    <property type="molecule type" value="mRNA"/>
</dbReference>
<feature type="transmembrane region" description="Helical" evidence="5">
    <location>
        <begin position="23"/>
        <end position="47"/>
    </location>
</feature>
<dbReference type="OrthoDB" id="440553at2759"/>
<feature type="domain" description="Major facilitator superfamily (MFS) profile" evidence="6">
    <location>
        <begin position="23"/>
        <end position="409"/>
    </location>
</feature>
<dbReference type="AlphaFoldDB" id="T2M8F3"/>
<protein>
    <submittedName>
        <fullName evidence="7">Solute carrier family 22 member 18</fullName>
    </submittedName>
</protein>
<dbReference type="InterPro" id="IPR020846">
    <property type="entry name" value="MFS_dom"/>
</dbReference>
<proteinExistence type="evidence at transcript level"/>
<feature type="transmembrane region" description="Helical" evidence="5">
    <location>
        <begin position="384"/>
        <end position="405"/>
    </location>
</feature>
<accession>T2M8F3</accession>
<dbReference type="OMA" id="RLMKYPR"/>
<evidence type="ECO:0000259" key="6">
    <source>
        <dbReference type="PROSITE" id="PS50850"/>
    </source>
</evidence>
<feature type="transmembrane region" description="Helical" evidence="5">
    <location>
        <begin position="174"/>
        <end position="195"/>
    </location>
</feature>
<dbReference type="InterPro" id="IPR011701">
    <property type="entry name" value="MFS"/>
</dbReference>
<dbReference type="PRINTS" id="PR01035">
    <property type="entry name" value="TCRTETA"/>
</dbReference>
<dbReference type="InterPro" id="IPR001958">
    <property type="entry name" value="Tet-R_TetA/multi-R_MdtG-like"/>
</dbReference>
<evidence type="ECO:0000256" key="3">
    <source>
        <dbReference type="ARBA" id="ARBA00022989"/>
    </source>
</evidence>
<feature type="transmembrane region" description="Helical" evidence="5">
    <location>
        <begin position="298"/>
        <end position="316"/>
    </location>
</feature>
<dbReference type="InterPro" id="IPR036259">
    <property type="entry name" value="MFS_trans_sf"/>
</dbReference>
<keyword evidence="4 5" id="KW-0472">Membrane</keyword>
<dbReference type="PANTHER" id="PTHR24002:SF3">
    <property type="entry name" value="SOLUTE CARRIER FAMILY 22 MEMBER 18"/>
    <property type="match status" value="1"/>
</dbReference>
<feature type="transmembrane region" description="Helical" evidence="5">
    <location>
        <begin position="231"/>
        <end position="255"/>
    </location>
</feature>
<evidence type="ECO:0000256" key="1">
    <source>
        <dbReference type="ARBA" id="ARBA00004141"/>
    </source>
</evidence>
<reference evidence="7" key="1">
    <citation type="journal article" date="2013" name="Genome Biol. Evol.">
        <title>Punctuated emergences of genetic and phenotypic innovations in eumetazoan, bilaterian, euteleostome, and hominidae ancestors.</title>
        <authorList>
            <person name="Wenger Y."/>
            <person name="Galliot B."/>
        </authorList>
    </citation>
    <scope>NUCLEOTIDE SEQUENCE</scope>
    <source>
        <tissue evidence="7">Whole animals</tissue>
    </source>
</reference>
<sequence length="416" mass="45561">MRRRSSEVLPNPSLVNSSNTKKIVYATHFTVFLYATCYWIQIGVMPYLTRKLGANTTMFGYLQSVFAFVQLCGGPFFGRFGDLFGGKYALLLAAFSSVSTYGLMSIASSVPLLFLSRLVSVAMHTMQGSQMVITSITTDEERAAGIGRLGISYGIGMVVGPLLGGFLTDKFSEQAAAFAAMIGSAAMVVVVFIFVPKHFKECTEKSRKKSVSNDSVFDMKKYISIFQLPNFTYLFVIKTISSFPIGVFQAMFSVFTMDYFHLSAKENGIVLSYVGITGMIVQGLCTDFLTRRFSESMLIKYSVAVLAASNFLLIFVTNIYAFVIVLVPLITSGSVFTVIITSLVTKSVSSQDTGAALGLSMASNSFIRTVTPMIGGVLYSLFGFPLFGLLGLFVNGLLTFYLFFYGRNSFVNEEKN</sequence>
<feature type="transmembrane region" description="Helical" evidence="5">
    <location>
        <begin position="267"/>
        <end position="286"/>
    </location>
</feature>
<name>T2M8F3_HYDVU</name>
<dbReference type="SUPFAM" id="SSF103473">
    <property type="entry name" value="MFS general substrate transporter"/>
    <property type="match status" value="1"/>
</dbReference>
<dbReference type="Gene3D" id="1.20.1250.20">
    <property type="entry name" value="MFS general substrate transporter like domains"/>
    <property type="match status" value="1"/>
</dbReference>
<evidence type="ECO:0000256" key="4">
    <source>
        <dbReference type="ARBA" id="ARBA00023136"/>
    </source>
</evidence>